<dbReference type="PANTHER" id="PTHR30258:SF2">
    <property type="entry name" value="COMG OPERON PROTEIN 1"/>
    <property type="match status" value="1"/>
</dbReference>
<dbReference type="Pfam" id="PF00437">
    <property type="entry name" value="T2SSE"/>
    <property type="match status" value="1"/>
</dbReference>
<dbReference type="Gene3D" id="3.40.50.300">
    <property type="entry name" value="P-loop containing nucleotide triphosphate hydrolases"/>
    <property type="match status" value="1"/>
</dbReference>
<reference evidence="5 6" key="1">
    <citation type="submission" date="2017-04" db="EMBL/GenBank/DDBJ databases">
        <authorList>
            <person name="Afonso C.L."/>
            <person name="Miller P.J."/>
            <person name="Scott M.A."/>
            <person name="Spackman E."/>
            <person name="Goraichik I."/>
            <person name="Dimitrov K.M."/>
            <person name="Suarez D.L."/>
            <person name="Swayne D.E."/>
        </authorList>
    </citation>
    <scope>NUCLEOTIDE SEQUENCE [LARGE SCALE GENOMIC DNA]</scope>
    <source>
        <strain evidence="5 6">DSM 11270</strain>
    </source>
</reference>
<evidence type="ECO:0000256" key="1">
    <source>
        <dbReference type="ARBA" id="ARBA00006611"/>
    </source>
</evidence>
<dbReference type="SMART" id="SM00382">
    <property type="entry name" value="AAA"/>
    <property type="match status" value="1"/>
</dbReference>
<keyword evidence="6" id="KW-1185">Reference proteome</keyword>
<keyword evidence="3" id="KW-0067">ATP-binding</keyword>
<dbReference type="GO" id="GO:0005524">
    <property type="term" value="F:ATP binding"/>
    <property type="evidence" value="ECO:0007669"/>
    <property type="project" value="UniProtKB-KW"/>
</dbReference>
<dbReference type="RefSeq" id="WP_084054070.1">
    <property type="nucleotide sequence ID" value="NZ_FWWT01000022.1"/>
</dbReference>
<dbReference type="SUPFAM" id="SSF52540">
    <property type="entry name" value="P-loop containing nucleoside triphosphate hydrolases"/>
    <property type="match status" value="1"/>
</dbReference>
<dbReference type="Proteomes" id="UP000192731">
    <property type="component" value="Unassembled WGS sequence"/>
</dbReference>
<dbReference type="EMBL" id="FWWT01000022">
    <property type="protein sequence ID" value="SMB94695.1"/>
    <property type="molecule type" value="Genomic_DNA"/>
</dbReference>
<dbReference type="InterPro" id="IPR001482">
    <property type="entry name" value="T2SS/T4SS_dom"/>
</dbReference>
<comment type="similarity">
    <text evidence="1">Belongs to the GSP E family.</text>
</comment>
<accession>A0A1W1VMT0</accession>
<dbReference type="InterPro" id="IPR027417">
    <property type="entry name" value="P-loop_NTPase"/>
</dbReference>
<evidence type="ECO:0000259" key="4">
    <source>
        <dbReference type="PROSITE" id="PS00662"/>
    </source>
</evidence>
<dbReference type="AlphaFoldDB" id="A0A1W1VMT0"/>
<proteinExistence type="inferred from homology"/>
<organism evidence="5 6">
    <name type="scientific">Desulfonispora thiosulfatigenes DSM 11270</name>
    <dbReference type="NCBI Taxonomy" id="656914"/>
    <lineage>
        <taxon>Bacteria</taxon>
        <taxon>Bacillati</taxon>
        <taxon>Bacillota</taxon>
        <taxon>Clostridia</taxon>
        <taxon>Eubacteriales</taxon>
        <taxon>Peptococcaceae</taxon>
        <taxon>Desulfonispora</taxon>
    </lineage>
</organism>
<sequence>MYAKSNQYNNESNSKNEITSELENSITLEDMSIISIVNDIISSAVRKGASDIHIEPTEEDLKIRFRIDGMLQEYLGLPKEKILPLVSRIKLIGQMDIAERRLPQDGRVQIEVEENKIDLRISSLPTIFGEKLLVRILDKRQDLLHISKLGFSKIQLERFKEIINYPYGLILVTGPTGSGKTTTLYAALNYIGSIHKNIITIEDPVEYVLKGINQVQCNLKAGLDFSKGLRSIVRQDPDIIMIGEIRDQETAKISVRSSSTGHLVFSTLHTNNATSALNRLVNMGVESFLVASSVMAVISQRLVRKVCPSCKESYIPEKTSPEFIFLSKKHTKHEIKLAYATGCSACNYTGFKGRIAIQEVFKVSANERKLLLNGADDETIKKSALNNGLITMEQDGITKALEGITTLSEVIRIT</sequence>
<feature type="domain" description="Bacterial type II secretion system protein E" evidence="4">
    <location>
        <begin position="233"/>
        <end position="247"/>
    </location>
</feature>
<evidence type="ECO:0000313" key="6">
    <source>
        <dbReference type="Proteomes" id="UP000192731"/>
    </source>
</evidence>
<dbReference type="GO" id="GO:0005886">
    <property type="term" value="C:plasma membrane"/>
    <property type="evidence" value="ECO:0007669"/>
    <property type="project" value="TreeGrafter"/>
</dbReference>
<dbReference type="Gene3D" id="3.30.450.90">
    <property type="match status" value="1"/>
</dbReference>
<evidence type="ECO:0000256" key="3">
    <source>
        <dbReference type="ARBA" id="ARBA00022840"/>
    </source>
</evidence>
<dbReference type="FunFam" id="3.40.50.300:FF:000398">
    <property type="entry name" value="Type IV pilus assembly ATPase PilB"/>
    <property type="match status" value="1"/>
</dbReference>
<gene>
    <name evidence="5" type="ORF">SAMN00017405_0257</name>
</gene>
<protein>
    <submittedName>
        <fullName evidence="5">Type IV pilus assembly protein PilB</fullName>
    </submittedName>
</protein>
<evidence type="ECO:0000313" key="5">
    <source>
        <dbReference type="EMBL" id="SMB94695.1"/>
    </source>
</evidence>
<dbReference type="GO" id="GO:0016887">
    <property type="term" value="F:ATP hydrolysis activity"/>
    <property type="evidence" value="ECO:0007669"/>
    <property type="project" value="TreeGrafter"/>
</dbReference>
<dbReference type="OrthoDB" id="9808272at2"/>
<dbReference type="STRING" id="656914.SAMN00017405_0257"/>
<dbReference type="PANTHER" id="PTHR30258">
    <property type="entry name" value="TYPE II SECRETION SYSTEM PROTEIN GSPE-RELATED"/>
    <property type="match status" value="1"/>
</dbReference>
<dbReference type="CDD" id="cd01129">
    <property type="entry name" value="PulE-GspE-like"/>
    <property type="match status" value="1"/>
</dbReference>
<dbReference type="PROSITE" id="PS00662">
    <property type="entry name" value="T2SP_E"/>
    <property type="match status" value="1"/>
</dbReference>
<keyword evidence="2" id="KW-0547">Nucleotide-binding</keyword>
<evidence type="ECO:0000256" key="2">
    <source>
        <dbReference type="ARBA" id="ARBA00022741"/>
    </source>
</evidence>
<name>A0A1W1VMT0_DESTI</name>
<dbReference type="InterPro" id="IPR003593">
    <property type="entry name" value="AAA+_ATPase"/>
</dbReference>